<dbReference type="PANTHER" id="PTHR10302:SF0">
    <property type="entry name" value="SINGLE-STRANDED DNA-BINDING PROTEIN, MITOCHONDRIAL"/>
    <property type="match status" value="1"/>
</dbReference>
<reference evidence="5 6" key="1">
    <citation type="submission" date="2017-08" db="EMBL/GenBank/DDBJ databases">
        <authorList>
            <person name="de Groot N.N."/>
        </authorList>
    </citation>
    <scope>NUCLEOTIDE SEQUENCE [LARGE SCALE GENOMIC DNA]</scope>
    <source>
        <strain evidence="5 6">HM2</strain>
    </source>
</reference>
<organism evidence="5 6">
    <name type="scientific">Fibrobacter succinogenes</name>
    <name type="common">Bacteroides succinogenes</name>
    <dbReference type="NCBI Taxonomy" id="833"/>
    <lineage>
        <taxon>Bacteria</taxon>
        <taxon>Pseudomonadati</taxon>
        <taxon>Fibrobacterota</taxon>
        <taxon>Fibrobacteria</taxon>
        <taxon>Fibrobacterales</taxon>
        <taxon>Fibrobacteraceae</taxon>
        <taxon>Fibrobacter</taxon>
    </lineage>
</organism>
<dbReference type="GO" id="GO:0009295">
    <property type="term" value="C:nucleoid"/>
    <property type="evidence" value="ECO:0007669"/>
    <property type="project" value="TreeGrafter"/>
</dbReference>
<gene>
    <name evidence="5" type="ORF">SAMN05661053_0604</name>
</gene>
<dbReference type="HAMAP" id="MF_00984">
    <property type="entry name" value="SSB"/>
    <property type="match status" value="1"/>
</dbReference>
<dbReference type="RefSeq" id="WP_088659199.1">
    <property type="nucleotide sequence ID" value="NZ_UHJL01000001.1"/>
</dbReference>
<accession>A0A380RUW3</accession>
<feature type="compositionally biased region" description="Polar residues" evidence="4">
    <location>
        <begin position="125"/>
        <end position="142"/>
    </location>
</feature>
<evidence type="ECO:0000313" key="5">
    <source>
        <dbReference type="EMBL" id="SUQ19373.1"/>
    </source>
</evidence>
<dbReference type="Pfam" id="PF00436">
    <property type="entry name" value="SSB"/>
    <property type="match status" value="1"/>
</dbReference>
<dbReference type="EMBL" id="UHJL01000001">
    <property type="protein sequence ID" value="SUQ19373.1"/>
    <property type="molecule type" value="Genomic_DNA"/>
</dbReference>
<evidence type="ECO:0000256" key="4">
    <source>
        <dbReference type="SAM" id="MobiDB-lite"/>
    </source>
</evidence>
<dbReference type="PROSITE" id="PS50935">
    <property type="entry name" value="SSB"/>
    <property type="match status" value="1"/>
</dbReference>
<comment type="caution">
    <text evidence="2">Lacks conserved residue(s) required for the propagation of feature annotation.</text>
</comment>
<dbReference type="SUPFAM" id="SSF50249">
    <property type="entry name" value="Nucleic acid-binding proteins"/>
    <property type="match status" value="1"/>
</dbReference>
<feature type="compositionally biased region" description="Gly residues" evidence="4">
    <location>
        <begin position="114"/>
        <end position="123"/>
    </location>
</feature>
<dbReference type="InterPro" id="IPR011344">
    <property type="entry name" value="ssDNA-bd"/>
</dbReference>
<name>A0A380RUW3_FIBSU</name>
<dbReference type="InterPro" id="IPR012340">
    <property type="entry name" value="NA-bd_OB-fold"/>
</dbReference>
<keyword evidence="1 2" id="KW-0238">DNA-binding</keyword>
<dbReference type="GO" id="GO:0003697">
    <property type="term" value="F:single-stranded DNA binding"/>
    <property type="evidence" value="ECO:0007669"/>
    <property type="project" value="UniProtKB-UniRule"/>
</dbReference>
<dbReference type="Gene3D" id="2.40.50.140">
    <property type="entry name" value="Nucleic acid-binding proteins"/>
    <property type="match status" value="1"/>
</dbReference>
<evidence type="ECO:0000256" key="1">
    <source>
        <dbReference type="ARBA" id="ARBA00023125"/>
    </source>
</evidence>
<dbReference type="InterPro" id="IPR000424">
    <property type="entry name" value="Primosome_PriB/ssb"/>
</dbReference>
<evidence type="ECO:0000256" key="3">
    <source>
        <dbReference type="PIRNR" id="PIRNR002070"/>
    </source>
</evidence>
<proteinExistence type="inferred from homology"/>
<dbReference type="CDD" id="cd04496">
    <property type="entry name" value="SSB_OBF"/>
    <property type="match status" value="1"/>
</dbReference>
<dbReference type="AlphaFoldDB" id="A0A380RUW3"/>
<dbReference type="Proteomes" id="UP000255423">
    <property type="component" value="Unassembled WGS sequence"/>
</dbReference>
<protein>
    <recommendedName>
        <fullName evidence="2 3">Single-stranded DNA-binding protein</fullName>
        <shortName evidence="2">SSB</shortName>
    </recommendedName>
</protein>
<evidence type="ECO:0000256" key="2">
    <source>
        <dbReference type="HAMAP-Rule" id="MF_00984"/>
    </source>
</evidence>
<feature type="region of interest" description="Disordered" evidence="4">
    <location>
        <begin position="112"/>
        <end position="142"/>
    </location>
</feature>
<dbReference type="GO" id="GO:0006260">
    <property type="term" value="P:DNA replication"/>
    <property type="evidence" value="ECO:0007669"/>
    <property type="project" value="InterPro"/>
</dbReference>
<dbReference type="PIRSF" id="PIRSF002070">
    <property type="entry name" value="SSB"/>
    <property type="match status" value="1"/>
</dbReference>
<dbReference type="NCBIfam" id="TIGR00621">
    <property type="entry name" value="ssb"/>
    <property type="match status" value="1"/>
</dbReference>
<dbReference type="PANTHER" id="PTHR10302">
    <property type="entry name" value="SINGLE-STRANDED DNA-BINDING PROTEIN"/>
    <property type="match status" value="1"/>
</dbReference>
<evidence type="ECO:0000313" key="6">
    <source>
        <dbReference type="Proteomes" id="UP000255423"/>
    </source>
</evidence>
<sequence length="159" mass="17585">MAYLNKVMLIGNIGKDPEVRVNPNGGRKRVSFSLATSRRYRDNNGEQKEQTDWHNIIGWGKIADIVEQLGIRKGMSLYVEGSLTNRSWTDQTSGQKRYVTEINMDTFQLLTPRGQGGAPGAGGFSQANSYQSNSFNGMQQNSAPAYDAGMAEEDVDLPF</sequence>
<comment type="subunit">
    <text evidence="2">Homotetramer.</text>
</comment>